<comment type="similarity">
    <text evidence="2">Belongs to the SLC41A transporter family.</text>
</comment>
<evidence type="ECO:0000256" key="1">
    <source>
        <dbReference type="ARBA" id="ARBA00004141"/>
    </source>
</evidence>
<dbReference type="FunFam" id="1.10.357.20:FF:000019">
    <property type="entry name" value="Chromosome 1, whole genome shotgun sequence"/>
    <property type="match status" value="1"/>
</dbReference>
<dbReference type="Proteomes" id="UP000001357">
    <property type="component" value="Unassembled WGS sequence"/>
</dbReference>
<feature type="transmembrane region" description="Helical" evidence="9">
    <location>
        <begin position="80"/>
        <end position="103"/>
    </location>
</feature>
<evidence type="ECO:0000313" key="11">
    <source>
        <dbReference type="EMBL" id="EDQ84978.1"/>
    </source>
</evidence>
<dbReference type="SUPFAM" id="SSF161093">
    <property type="entry name" value="MgtE membrane domain-like"/>
    <property type="match status" value="1"/>
</dbReference>
<dbReference type="KEGG" id="mbr:MONBRDRAFT_29656"/>
<feature type="transmembrane region" description="Helical" evidence="9">
    <location>
        <begin position="190"/>
        <end position="212"/>
    </location>
</feature>
<dbReference type="Pfam" id="PF01769">
    <property type="entry name" value="MgtE"/>
    <property type="match status" value="1"/>
</dbReference>
<keyword evidence="7" id="KW-0406">Ion transport</keyword>
<keyword evidence="3" id="KW-0813">Transport</keyword>
<dbReference type="EMBL" id="CH991578">
    <property type="protein sequence ID" value="EDQ84978.1"/>
    <property type="molecule type" value="Genomic_DNA"/>
</dbReference>
<keyword evidence="5" id="KW-0460">Magnesium</keyword>
<dbReference type="InterPro" id="IPR006667">
    <property type="entry name" value="SLC41_membr_dom"/>
</dbReference>
<sequence>MIKANLMLIQCQAIVVAIAAAMLSIVMGVVVHAEFSVHDSAVILTSAIVTASLASLLLGSLMAVIVVLSRQLSIDPDNVATPLAAALGDLVTLAILAGIGTFLLSLGSYTVVVALIFCIVFVGGLFPYALTAPQYKQVGYPPPYIPKFSSFRHNPPVLFCHGSAMQGSFFLPPSSLPGACHSDSHNRAGLLLFAMVLPVSYVFLGLIEVTHLGHTSITPLFMTGYSFAALTQVCILLLIVGRLVKFIWHKNMDPDQVSRTFALAASCTVGRGPEVEGLEVL</sequence>
<dbReference type="GeneID" id="5895418"/>
<dbReference type="OMA" id="CWPNPCS"/>
<evidence type="ECO:0000256" key="2">
    <source>
        <dbReference type="ARBA" id="ARBA00009749"/>
    </source>
</evidence>
<evidence type="ECO:0000256" key="7">
    <source>
        <dbReference type="ARBA" id="ARBA00023065"/>
    </source>
</evidence>
<keyword evidence="8 9" id="KW-0472">Membrane</keyword>
<dbReference type="InParanoid" id="A9VBR3"/>
<dbReference type="PANTHER" id="PTHR16228">
    <property type="entry name" value="DIVALENT CATION TRANSPORTER SOLUTE CARRIER FAMILY 41"/>
    <property type="match status" value="1"/>
</dbReference>
<dbReference type="Gene3D" id="1.10.357.20">
    <property type="entry name" value="SLC41 divalent cation transporters, integral membrane domain"/>
    <property type="match status" value="1"/>
</dbReference>
<organism evidence="11 12">
    <name type="scientific">Monosiga brevicollis</name>
    <name type="common">Choanoflagellate</name>
    <dbReference type="NCBI Taxonomy" id="81824"/>
    <lineage>
        <taxon>Eukaryota</taxon>
        <taxon>Choanoflagellata</taxon>
        <taxon>Craspedida</taxon>
        <taxon>Salpingoecidae</taxon>
        <taxon>Monosiga</taxon>
    </lineage>
</organism>
<name>A9VBR3_MONBE</name>
<dbReference type="AlphaFoldDB" id="A9VBR3"/>
<evidence type="ECO:0000256" key="5">
    <source>
        <dbReference type="ARBA" id="ARBA00022842"/>
    </source>
</evidence>
<feature type="transmembrane region" description="Helical" evidence="9">
    <location>
        <begin position="43"/>
        <end position="68"/>
    </location>
</feature>
<evidence type="ECO:0000256" key="4">
    <source>
        <dbReference type="ARBA" id="ARBA00022692"/>
    </source>
</evidence>
<dbReference type="RefSeq" id="XP_001750148.1">
    <property type="nucleotide sequence ID" value="XM_001750096.1"/>
</dbReference>
<gene>
    <name evidence="11" type="ORF">MONBRDRAFT_29656</name>
</gene>
<evidence type="ECO:0000256" key="9">
    <source>
        <dbReference type="SAM" id="Phobius"/>
    </source>
</evidence>
<evidence type="ECO:0000256" key="8">
    <source>
        <dbReference type="ARBA" id="ARBA00023136"/>
    </source>
</evidence>
<reference evidence="11 12" key="1">
    <citation type="journal article" date="2008" name="Nature">
        <title>The genome of the choanoflagellate Monosiga brevicollis and the origin of metazoans.</title>
        <authorList>
            <consortium name="JGI Sequencing"/>
            <person name="King N."/>
            <person name="Westbrook M.J."/>
            <person name="Young S.L."/>
            <person name="Kuo A."/>
            <person name="Abedin M."/>
            <person name="Chapman J."/>
            <person name="Fairclough S."/>
            <person name="Hellsten U."/>
            <person name="Isogai Y."/>
            <person name="Letunic I."/>
            <person name="Marr M."/>
            <person name="Pincus D."/>
            <person name="Putnam N."/>
            <person name="Rokas A."/>
            <person name="Wright K.J."/>
            <person name="Zuzow R."/>
            <person name="Dirks W."/>
            <person name="Good M."/>
            <person name="Goodstein D."/>
            <person name="Lemons D."/>
            <person name="Li W."/>
            <person name="Lyons J.B."/>
            <person name="Morris A."/>
            <person name="Nichols S."/>
            <person name="Richter D.J."/>
            <person name="Salamov A."/>
            <person name="Bork P."/>
            <person name="Lim W.A."/>
            <person name="Manning G."/>
            <person name="Miller W.T."/>
            <person name="McGinnis W."/>
            <person name="Shapiro H."/>
            <person name="Tjian R."/>
            <person name="Grigoriev I.V."/>
            <person name="Rokhsar D."/>
        </authorList>
    </citation>
    <scope>NUCLEOTIDE SEQUENCE [LARGE SCALE GENOMIC DNA]</scope>
    <source>
        <strain evidence="12">MX1 / ATCC 50154</strain>
    </source>
</reference>
<feature type="transmembrane region" description="Helical" evidence="9">
    <location>
        <begin position="7"/>
        <end position="31"/>
    </location>
</feature>
<proteinExistence type="inferred from homology"/>
<feature type="transmembrane region" description="Helical" evidence="9">
    <location>
        <begin position="109"/>
        <end position="130"/>
    </location>
</feature>
<evidence type="ECO:0000256" key="6">
    <source>
        <dbReference type="ARBA" id="ARBA00022989"/>
    </source>
</evidence>
<comment type="subcellular location">
    <subcellularLocation>
        <location evidence="1">Membrane</location>
        <topology evidence="1">Multi-pass membrane protein</topology>
    </subcellularLocation>
</comment>
<keyword evidence="4 9" id="KW-0812">Transmembrane</keyword>
<keyword evidence="6 9" id="KW-1133">Transmembrane helix</keyword>
<evidence type="ECO:0000313" key="12">
    <source>
        <dbReference type="Proteomes" id="UP000001357"/>
    </source>
</evidence>
<dbReference type="GO" id="GO:0008324">
    <property type="term" value="F:monoatomic cation transmembrane transporter activity"/>
    <property type="evidence" value="ECO:0007669"/>
    <property type="project" value="InterPro"/>
</dbReference>
<keyword evidence="12" id="KW-1185">Reference proteome</keyword>
<dbReference type="GO" id="GO:0016020">
    <property type="term" value="C:membrane"/>
    <property type="evidence" value="ECO:0007669"/>
    <property type="project" value="UniProtKB-SubCell"/>
</dbReference>
<dbReference type="InterPro" id="IPR036739">
    <property type="entry name" value="SLC41_membr_dom_sf"/>
</dbReference>
<dbReference type="eggNOG" id="KOG3788">
    <property type="taxonomic scope" value="Eukaryota"/>
</dbReference>
<dbReference type="PANTHER" id="PTHR16228:SF7">
    <property type="entry name" value="SLC41A_MGTE INTEGRAL MEMBRANE DOMAIN-CONTAINING PROTEIN"/>
    <property type="match status" value="1"/>
</dbReference>
<dbReference type="FunCoup" id="A9VBR3">
    <property type="interactions" value="179"/>
</dbReference>
<protein>
    <recommendedName>
        <fullName evidence="10">SLC41A/MgtE integral membrane domain-containing protein</fullName>
    </recommendedName>
</protein>
<evidence type="ECO:0000259" key="10">
    <source>
        <dbReference type="Pfam" id="PF01769"/>
    </source>
</evidence>
<evidence type="ECO:0000256" key="3">
    <source>
        <dbReference type="ARBA" id="ARBA00022448"/>
    </source>
</evidence>
<feature type="transmembrane region" description="Helical" evidence="9">
    <location>
        <begin position="224"/>
        <end position="244"/>
    </location>
</feature>
<accession>A9VBR3</accession>
<dbReference type="InterPro" id="IPR045349">
    <property type="entry name" value="SLC41A1-3"/>
</dbReference>
<feature type="domain" description="SLC41A/MgtE integral membrane" evidence="10">
    <location>
        <begin position="12"/>
        <end position="99"/>
    </location>
</feature>